<protein>
    <submittedName>
        <fullName evidence="2">Uncharacterized protein</fullName>
    </submittedName>
</protein>
<comment type="caution">
    <text evidence="2">The sequence shown here is derived from an EMBL/GenBank/DDBJ whole genome shotgun (WGS) entry which is preliminary data.</text>
</comment>
<keyword evidence="1" id="KW-0812">Transmembrane</keyword>
<keyword evidence="3" id="KW-1185">Reference proteome</keyword>
<feature type="transmembrane region" description="Helical" evidence="1">
    <location>
        <begin position="6"/>
        <end position="22"/>
    </location>
</feature>
<dbReference type="RefSeq" id="WP_220206111.1">
    <property type="nucleotide sequence ID" value="NZ_BNJK01000001.1"/>
</dbReference>
<proteinExistence type="predicted"/>
<reference evidence="2" key="1">
    <citation type="submission" date="2020-10" db="EMBL/GenBank/DDBJ databases">
        <title>Taxonomic study of unclassified bacteria belonging to the class Ktedonobacteria.</title>
        <authorList>
            <person name="Yabe S."/>
            <person name="Wang C.M."/>
            <person name="Zheng Y."/>
            <person name="Sakai Y."/>
            <person name="Cavaletti L."/>
            <person name="Monciardini P."/>
            <person name="Donadio S."/>
        </authorList>
    </citation>
    <scope>NUCLEOTIDE SEQUENCE</scope>
    <source>
        <strain evidence="2">ID150040</strain>
    </source>
</reference>
<name>A0A8J3IPH7_9CHLR</name>
<keyword evidence="1" id="KW-1133">Transmembrane helix</keyword>
<gene>
    <name evidence="2" type="ORF">KSF_054820</name>
</gene>
<organism evidence="2 3">
    <name type="scientific">Reticulibacter mediterranei</name>
    <dbReference type="NCBI Taxonomy" id="2778369"/>
    <lineage>
        <taxon>Bacteria</taxon>
        <taxon>Bacillati</taxon>
        <taxon>Chloroflexota</taxon>
        <taxon>Ktedonobacteria</taxon>
        <taxon>Ktedonobacterales</taxon>
        <taxon>Reticulibacteraceae</taxon>
        <taxon>Reticulibacter</taxon>
    </lineage>
</organism>
<dbReference type="AlphaFoldDB" id="A0A8J3IPH7"/>
<evidence type="ECO:0000313" key="3">
    <source>
        <dbReference type="Proteomes" id="UP000597444"/>
    </source>
</evidence>
<accession>A0A8J3IPH7</accession>
<feature type="transmembrane region" description="Helical" evidence="1">
    <location>
        <begin position="29"/>
        <end position="52"/>
    </location>
</feature>
<evidence type="ECO:0000313" key="2">
    <source>
        <dbReference type="EMBL" id="GHO95434.1"/>
    </source>
</evidence>
<evidence type="ECO:0000256" key="1">
    <source>
        <dbReference type="SAM" id="Phobius"/>
    </source>
</evidence>
<dbReference type="EMBL" id="BNJK01000001">
    <property type="protein sequence ID" value="GHO95434.1"/>
    <property type="molecule type" value="Genomic_DNA"/>
</dbReference>
<sequence>MAIGWIIMVLWMGGLCLQLVGGKYARLGLLLMGMGIGGFAVFWLLLGGVHVYW</sequence>
<dbReference type="Proteomes" id="UP000597444">
    <property type="component" value="Unassembled WGS sequence"/>
</dbReference>
<keyword evidence="1" id="KW-0472">Membrane</keyword>